<dbReference type="AlphaFoldDB" id="A0A2I0ACL0"/>
<gene>
    <name evidence="1" type="ORF">AXF42_Ash010014</name>
</gene>
<evidence type="ECO:0000313" key="2">
    <source>
        <dbReference type="Proteomes" id="UP000236161"/>
    </source>
</evidence>
<accession>A0A2I0ACL0</accession>
<proteinExistence type="predicted"/>
<name>A0A2I0ACL0_9ASPA</name>
<dbReference type="EMBL" id="KZ451999">
    <property type="protein sequence ID" value="PKA53284.1"/>
    <property type="molecule type" value="Genomic_DNA"/>
</dbReference>
<reference evidence="1 2" key="1">
    <citation type="journal article" date="2017" name="Nature">
        <title>The Apostasia genome and the evolution of orchids.</title>
        <authorList>
            <person name="Zhang G.Q."/>
            <person name="Liu K.W."/>
            <person name="Li Z."/>
            <person name="Lohaus R."/>
            <person name="Hsiao Y.Y."/>
            <person name="Niu S.C."/>
            <person name="Wang J.Y."/>
            <person name="Lin Y.C."/>
            <person name="Xu Q."/>
            <person name="Chen L.J."/>
            <person name="Yoshida K."/>
            <person name="Fujiwara S."/>
            <person name="Wang Z.W."/>
            <person name="Zhang Y.Q."/>
            <person name="Mitsuda N."/>
            <person name="Wang M."/>
            <person name="Liu G.H."/>
            <person name="Pecoraro L."/>
            <person name="Huang H.X."/>
            <person name="Xiao X.J."/>
            <person name="Lin M."/>
            <person name="Wu X.Y."/>
            <person name="Wu W.L."/>
            <person name="Chen Y.Y."/>
            <person name="Chang S.B."/>
            <person name="Sakamoto S."/>
            <person name="Ohme-Takagi M."/>
            <person name="Yagi M."/>
            <person name="Zeng S.J."/>
            <person name="Shen C.Y."/>
            <person name="Yeh C.M."/>
            <person name="Luo Y.B."/>
            <person name="Tsai W.C."/>
            <person name="Van de Peer Y."/>
            <person name="Liu Z.J."/>
        </authorList>
    </citation>
    <scope>NUCLEOTIDE SEQUENCE [LARGE SCALE GENOMIC DNA]</scope>
    <source>
        <strain evidence="2">cv. Shenzhen</strain>
        <tissue evidence="1">Stem</tissue>
    </source>
</reference>
<organism evidence="1 2">
    <name type="scientific">Apostasia shenzhenica</name>
    <dbReference type="NCBI Taxonomy" id="1088818"/>
    <lineage>
        <taxon>Eukaryota</taxon>
        <taxon>Viridiplantae</taxon>
        <taxon>Streptophyta</taxon>
        <taxon>Embryophyta</taxon>
        <taxon>Tracheophyta</taxon>
        <taxon>Spermatophyta</taxon>
        <taxon>Magnoliopsida</taxon>
        <taxon>Liliopsida</taxon>
        <taxon>Asparagales</taxon>
        <taxon>Orchidaceae</taxon>
        <taxon>Apostasioideae</taxon>
        <taxon>Apostasia</taxon>
    </lineage>
</organism>
<protein>
    <submittedName>
        <fullName evidence="1">Uncharacterized protein</fullName>
    </submittedName>
</protein>
<keyword evidence="2" id="KW-1185">Reference proteome</keyword>
<evidence type="ECO:0000313" key="1">
    <source>
        <dbReference type="EMBL" id="PKA53284.1"/>
    </source>
</evidence>
<dbReference type="Proteomes" id="UP000236161">
    <property type="component" value="Unassembled WGS sequence"/>
</dbReference>
<sequence length="99" mass="11228">MDNSATTLVLPYRPPYLCLDLDTGPHSMSPPLDASYDDYFLKNQHCRPCLAFEGESYSLLDTSMSRIEAKYPSTRKSSLLPLVNFKKPKLADFKSKFDS</sequence>